<keyword evidence="3" id="KW-1185">Reference proteome</keyword>
<reference evidence="2 3" key="1">
    <citation type="journal article" date="2013" name="Antonie Van Leeuwenhoek">
        <title>Sphingomonas ginsenosidivorax sp. nov., with the ability to transform ginsenosides.</title>
        <authorList>
            <person name="Jin X.F."/>
            <person name="Kim J.K."/>
            <person name="Liu Q.M."/>
            <person name="Kang M.S."/>
            <person name="He D."/>
            <person name="Jin F.X."/>
            <person name="Kim S.C."/>
            <person name="Im W.T."/>
        </authorList>
    </citation>
    <scope>NUCLEOTIDE SEQUENCE [LARGE SCALE GENOMIC DNA]</scope>
    <source>
        <strain evidence="2 3">KHI67</strain>
    </source>
</reference>
<gene>
    <name evidence="2" type="ORF">FSB78_09525</name>
</gene>
<proteinExistence type="predicted"/>
<sequence length="348" mass="38305">MTRVAVRRSEFVVQLSLPGYVSSRWSAQDTNARPVELACQPGWGEPVMPSMTHYATGDRGTTGDIRQHHLTIAREELESFRIHVDRDYARSLSALIEGEIIPRLMAAHAVDAERLAVSDSEWSFDDADIEALAPLVMRVDADALLAHVEDILDRGVTVETVMVDLLAPTARLLGEYWEDDRCDFVDVTMGLWRLQEVVHEIASRAPADRVGTQHRYRALFASMPGDQHSFGTVVIDEVFRRAGWSTDRICEAHRSDLLDRAGHGWFDMIGLTISCDCHIADLASNIAALRKISSNSRVCIMVGGRIFSANPGLAAQVGADGTASDAKLALEVAAKLVRQREREAAACS</sequence>
<dbReference type="SUPFAM" id="SSF52242">
    <property type="entry name" value="Cobalamin (vitamin B12)-binding domain"/>
    <property type="match status" value="1"/>
</dbReference>
<dbReference type="Proteomes" id="UP000321250">
    <property type="component" value="Unassembled WGS sequence"/>
</dbReference>
<evidence type="ECO:0000259" key="1">
    <source>
        <dbReference type="PROSITE" id="PS51332"/>
    </source>
</evidence>
<dbReference type="GO" id="GO:0031419">
    <property type="term" value="F:cobalamin binding"/>
    <property type="evidence" value="ECO:0007669"/>
    <property type="project" value="InterPro"/>
</dbReference>
<accession>A0A5C6UEI1</accession>
<evidence type="ECO:0000313" key="3">
    <source>
        <dbReference type="Proteomes" id="UP000321250"/>
    </source>
</evidence>
<dbReference type="Pfam" id="PF02310">
    <property type="entry name" value="B12-binding"/>
    <property type="match status" value="1"/>
</dbReference>
<dbReference type="GO" id="GO:0046872">
    <property type="term" value="F:metal ion binding"/>
    <property type="evidence" value="ECO:0007669"/>
    <property type="project" value="InterPro"/>
</dbReference>
<dbReference type="PROSITE" id="PS51332">
    <property type="entry name" value="B12_BINDING"/>
    <property type="match status" value="1"/>
</dbReference>
<dbReference type="AlphaFoldDB" id="A0A5C6UEI1"/>
<organism evidence="2 3">
    <name type="scientific">Sphingomonas ginsenosidivorax</name>
    <dbReference type="NCBI Taxonomy" id="862135"/>
    <lineage>
        <taxon>Bacteria</taxon>
        <taxon>Pseudomonadati</taxon>
        <taxon>Pseudomonadota</taxon>
        <taxon>Alphaproteobacteria</taxon>
        <taxon>Sphingomonadales</taxon>
        <taxon>Sphingomonadaceae</taxon>
        <taxon>Sphingomonas</taxon>
    </lineage>
</organism>
<comment type="caution">
    <text evidence="2">The sequence shown here is derived from an EMBL/GenBank/DDBJ whole genome shotgun (WGS) entry which is preliminary data.</text>
</comment>
<name>A0A5C6UEI1_9SPHN</name>
<dbReference type="EMBL" id="VOQR01000001">
    <property type="protein sequence ID" value="TXC71162.1"/>
    <property type="molecule type" value="Genomic_DNA"/>
</dbReference>
<feature type="domain" description="B12-binding" evidence="1">
    <location>
        <begin position="215"/>
        <end position="347"/>
    </location>
</feature>
<dbReference type="InterPro" id="IPR006158">
    <property type="entry name" value="Cobalamin-bd"/>
</dbReference>
<dbReference type="Gene3D" id="3.40.50.280">
    <property type="entry name" value="Cobalamin-binding domain"/>
    <property type="match status" value="1"/>
</dbReference>
<dbReference type="InterPro" id="IPR003759">
    <property type="entry name" value="Cbl-bd_cap"/>
</dbReference>
<evidence type="ECO:0000313" key="2">
    <source>
        <dbReference type="EMBL" id="TXC71162.1"/>
    </source>
</evidence>
<protein>
    <submittedName>
        <fullName evidence="2">Cobalamin B12-binding domain-containing protein</fullName>
    </submittedName>
</protein>
<dbReference type="InterPro" id="IPR036724">
    <property type="entry name" value="Cobalamin-bd_sf"/>
</dbReference>
<dbReference type="Pfam" id="PF02607">
    <property type="entry name" value="B12-binding_2"/>
    <property type="match status" value="1"/>
</dbReference>